<evidence type="ECO:0000256" key="3">
    <source>
        <dbReference type="ARBA" id="ARBA00022448"/>
    </source>
</evidence>
<dbReference type="Proteomes" id="UP000198287">
    <property type="component" value="Unassembled WGS sequence"/>
</dbReference>
<keyword evidence="4" id="KW-1003">Cell membrane</keyword>
<feature type="transmembrane region" description="Helical" evidence="11">
    <location>
        <begin position="307"/>
        <end position="329"/>
    </location>
</feature>
<dbReference type="InterPro" id="IPR018000">
    <property type="entry name" value="Neurotransmitter_ion_chnl_CS"/>
</dbReference>
<evidence type="ECO:0000256" key="6">
    <source>
        <dbReference type="ARBA" id="ARBA00022729"/>
    </source>
</evidence>
<feature type="transmembrane region" description="Helical" evidence="11">
    <location>
        <begin position="400"/>
        <end position="419"/>
    </location>
</feature>
<dbReference type="Gene3D" id="2.70.170.10">
    <property type="entry name" value="Neurotransmitter-gated ion-channel ligand-binding domain"/>
    <property type="match status" value="1"/>
</dbReference>
<reference evidence="13 14" key="1">
    <citation type="submission" date="2015-12" db="EMBL/GenBank/DDBJ databases">
        <title>The genome of Folsomia candida.</title>
        <authorList>
            <person name="Faddeeva A."/>
            <person name="Derks M.F."/>
            <person name="Anvar Y."/>
            <person name="Smit S."/>
            <person name="Van Straalen N."/>
            <person name="Roelofs D."/>
        </authorList>
    </citation>
    <scope>NUCLEOTIDE SEQUENCE [LARGE SCALE GENOMIC DNA]</scope>
    <source>
        <strain evidence="13 14">VU population</strain>
        <tissue evidence="13">Whole body</tissue>
    </source>
</reference>
<accession>A0A226EMB7</accession>
<dbReference type="PRINTS" id="PR00253">
    <property type="entry name" value="GABAARECEPTR"/>
</dbReference>
<dbReference type="PROSITE" id="PS00236">
    <property type="entry name" value="NEUROTR_ION_CHANNEL"/>
    <property type="match status" value="1"/>
</dbReference>
<keyword evidence="7 11" id="KW-1133">Transmembrane helix</keyword>
<evidence type="ECO:0000256" key="5">
    <source>
        <dbReference type="ARBA" id="ARBA00022692"/>
    </source>
</evidence>
<dbReference type="InterPro" id="IPR038050">
    <property type="entry name" value="Neuro_actylchol_rec"/>
</dbReference>
<keyword evidence="3" id="KW-0813">Transport</keyword>
<evidence type="ECO:0000313" key="13">
    <source>
        <dbReference type="EMBL" id="OXA58782.1"/>
    </source>
</evidence>
<evidence type="ECO:0000256" key="10">
    <source>
        <dbReference type="ARBA" id="ARBA00023303"/>
    </source>
</evidence>
<keyword evidence="5 11" id="KW-0812">Transmembrane</keyword>
<feature type="transmembrane region" description="Helical" evidence="11">
    <location>
        <begin position="341"/>
        <end position="359"/>
    </location>
</feature>
<evidence type="ECO:0000259" key="12">
    <source>
        <dbReference type="Pfam" id="PF02931"/>
    </source>
</evidence>
<dbReference type="SUPFAM" id="SSF63712">
    <property type="entry name" value="Nicotinic receptor ligand binding domain-like"/>
    <property type="match status" value="1"/>
</dbReference>
<keyword evidence="9 11" id="KW-0472">Membrane</keyword>
<dbReference type="STRING" id="158441.A0A226EMB7"/>
<evidence type="ECO:0000256" key="9">
    <source>
        <dbReference type="ARBA" id="ARBA00023136"/>
    </source>
</evidence>
<gene>
    <name evidence="13" type="ORF">Fcan01_07414</name>
</gene>
<organism evidence="13 14">
    <name type="scientific">Folsomia candida</name>
    <name type="common">Springtail</name>
    <dbReference type="NCBI Taxonomy" id="158441"/>
    <lineage>
        <taxon>Eukaryota</taxon>
        <taxon>Metazoa</taxon>
        <taxon>Ecdysozoa</taxon>
        <taxon>Arthropoda</taxon>
        <taxon>Hexapoda</taxon>
        <taxon>Collembola</taxon>
        <taxon>Entomobryomorpha</taxon>
        <taxon>Isotomoidea</taxon>
        <taxon>Isotomidae</taxon>
        <taxon>Proisotominae</taxon>
        <taxon>Folsomia</taxon>
    </lineage>
</organism>
<dbReference type="SUPFAM" id="SSF90112">
    <property type="entry name" value="Neurotransmitter-gated ion-channel transmembrane pore"/>
    <property type="match status" value="1"/>
</dbReference>
<dbReference type="PANTHER" id="PTHR18945">
    <property type="entry name" value="NEUROTRANSMITTER GATED ION CHANNEL"/>
    <property type="match status" value="1"/>
</dbReference>
<dbReference type="GO" id="GO:0004888">
    <property type="term" value="F:transmembrane signaling receptor activity"/>
    <property type="evidence" value="ECO:0007669"/>
    <property type="project" value="InterPro"/>
</dbReference>
<dbReference type="AlphaFoldDB" id="A0A226EMB7"/>
<dbReference type="Gene3D" id="1.20.58.390">
    <property type="entry name" value="Neurotransmitter-gated ion-channel transmembrane domain"/>
    <property type="match status" value="1"/>
</dbReference>
<dbReference type="InterPro" id="IPR006028">
    <property type="entry name" value="GABAA/Glycine_rcpt"/>
</dbReference>
<evidence type="ECO:0000256" key="1">
    <source>
        <dbReference type="ARBA" id="ARBA00004141"/>
    </source>
</evidence>
<dbReference type="GO" id="GO:0005886">
    <property type="term" value="C:plasma membrane"/>
    <property type="evidence" value="ECO:0007669"/>
    <property type="project" value="UniProtKB-SubCell"/>
</dbReference>
<evidence type="ECO:0000256" key="11">
    <source>
        <dbReference type="SAM" id="Phobius"/>
    </source>
</evidence>
<keyword evidence="14" id="KW-1185">Reference proteome</keyword>
<dbReference type="InterPro" id="IPR036719">
    <property type="entry name" value="Neuro-gated_channel_TM_sf"/>
</dbReference>
<sequence length="429" mass="49266">MFSFYFGLILTGSRVTKILENVILKIWFAMIHAQKLAIIYVVWSLVCLSGAVPVNVTYGGFESAEFFLNYDRNSAEERAPAFAIKAEIFVRDIEKIDDTEMKWSIHLKVILHWSTSVPPLNLDMPGNGDAFIMIPQSMFKKLWLPNLFFVDGRDMQYSVPFSDKDSVKIRAYKNGDMSLTARIFLNMGCPMTFANFPFDKQLCRFKILHNHNPKDVTLSFVENSRSVHVAKDLHLTNFVFVQMKYNALAPTDDGHTNETSHLAVELEFARETSFYHSRIYIPSIIAILITWLSLFMDPLENATARAIILGIGISIGTFCMALCTVPTLHPTALGRWTTVCQVFLLIAVLEFVVVNRFAVEKKQEERSKSGNETQTTDNGVRMPNLLNLVYDRKWHTTIDILFRINYLLAFLVFNLRYYFTFVKRPDIEI</sequence>
<evidence type="ECO:0000256" key="7">
    <source>
        <dbReference type="ARBA" id="ARBA00022989"/>
    </source>
</evidence>
<protein>
    <submittedName>
        <fullName evidence="13">Glutamate-gated chloride channel</fullName>
    </submittedName>
</protein>
<dbReference type="GO" id="GO:0005230">
    <property type="term" value="F:extracellular ligand-gated monoatomic ion channel activity"/>
    <property type="evidence" value="ECO:0007669"/>
    <property type="project" value="InterPro"/>
</dbReference>
<feature type="domain" description="Neurotransmitter-gated ion-channel ligand-binding" evidence="12">
    <location>
        <begin position="69"/>
        <end position="270"/>
    </location>
</feature>
<dbReference type="InterPro" id="IPR006202">
    <property type="entry name" value="Neur_chan_lig-bd"/>
</dbReference>
<proteinExistence type="predicted"/>
<dbReference type="EMBL" id="LNIX01000003">
    <property type="protein sequence ID" value="OXA58782.1"/>
    <property type="molecule type" value="Genomic_DNA"/>
</dbReference>
<name>A0A226EMB7_FOLCA</name>
<dbReference type="InterPro" id="IPR006201">
    <property type="entry name" value="Neur_channel"/>
</dbReference>
<dbReference type="Pfam" id="PF02931">
    <property type="entry name" value="Neur_chan_LBD"/>
    <property type="match status" value="1"/>
</dbReference>
<dbReference type="InterPro" id="IPR036734">
    <property type="entry name" value="Neur_chan_lig-bd_sf"/>
</dbReference>
<keyword evidence="6" id="KW-0732">Signal</keyword>
<evidence type="ECO:0000256" key="2">
    <source>
        <dbReference type="ARBA" id="ARBA00004236"/>
    </source>
</evidence>
<keyword evidence="8" id="KW-0406">Ion transport</keyword>
<feature type="transmembrane region" description="Helical" evidence="11">
    <location>
        <begin position="279"/>
        <end position="295"/>
    </location>
</feature>
<comment type="subcellular location">
    <subcellularLocation>
        <location evidence="2">Cell membrane</location>
    </subcellularLocation>
    <subcellularLocation>
        <location evidence="1">Membrane</location>
        <topology evidence="1">Multi-pass membrane protein</topology>
    </subcellularLocation>
</comment>
<comment type="caution">
    <text evidence="13">The sequence shown here is derived from an EMBL/GenBank/DDBJ whole genome shotgun (WGS) entry which is preliminary data.</text>
</comment>
<evidence type="ECO:0000256" key="4">
    <source>
        <dbReference type="ARBA" id="ARBA00022475"/>
    </source>
</evidence>
<evidence type="ECO:0000313" key="14">
    <source>
        <dbReference type="Proteomes" id="UP000198287"/>
    </source>
</evidence>
<keyword evidence="10" id="KW-0407">Ion channel</keyword>
<evidence type="ECO:0000256" key="8">
    <source>
        <dbReference type="ARBA" id="ARBA00023065"/>
    </source>
</evidence>